<name>A0A285NC77_9AQUI</name>
<dbReference type="GO" id="GO:0008237">
    <property type="term" value="F:metallopeptidase activity"/>
    <property type="evidence" value="ECO:0007669"/>
    <property type="project" value="UniProtKB-KW"/>
</dbReference>
<evidence type="ECO:0000256" key="5">
    <source>
        <dbReference type="ARBA" id="ARBA00022833"/>
    </source>
</evidence>
<keyword evidence="8" id="KW-1185">Reference proteome</keyword>
<evidence type="ECO:0000313" key="7">
    <source>
        <dbReference type="EMBL" id="SNZ06888.1"/>
    </source>
</evidence>
<dbReference type="AlphaFoldDB" id="A0A285NC77"/>
<comment type="cofactor">
    <cofactor evidence="1">
        <name>Zn(2+)</name>
        <dbReference type="ChEBI" id="CHEBI:29105"/>
    </cofactor>
</comment>
<organism evidence="7 8">
    <name type="scientific">Persephonella hydrogeniphila</name>
    <dbReference type="NCBI Taxonomy" id="198703"/>
    <lineage>
        <taxon>Bacteria</taxon>
        <taxon>Pseudomonadati</taxon>
        <taxon>Aquificota</taxon>
        <taxon>Aquificia</taxon>
        <taxon>Aquificales</taxon>
        <taxon>Hydrogenothermaceae</taxon>
        <taxon>Persephonella</taxon>
    </lineage>
</organism>
<evidence type="ECO:0000256" key="3">
    <source>
        <dbReference type="ARBA" id="ARBA00022723"/>
    </source>
</evidence>
<gene>
    <name evidence="7" type="ORF">SAMN06265182_0832</name>
</gene>
<dbReference type="SUPFAM" id="SSF55486">
    <property type="entry name" value="Metalloproteases ('zincins'), catalytic domain"/>
    <property type="match status" value="1"/>
</dbReference>
<dbReference type="Proteomes" id="UP000219036">
    <property type="component" value="Unassembled WGS sequence"/>
</dbReference>
<dbReference type="GO" id="GO:0008270">
    <property type="term" value="F:zinc ion binding"/>
    <property type="evidence" value="ECO:0007669"/>
    <property type="project" value="InterPro"/>
</dbReference>
<dbReference type="Pfam" id="PF07998">
    <property type="entry name" value="Peptidase_M54"/>
    <property type="match status" value="1"/>
</dbReference>
<protein>
    <submittedName>
        <fullName evidence="7">Archaemetzincin</fullName>
    </submittedName>
</protein>
<dbReference type="CDD" id="cd11375">
    <property type="entry name" value="Peptidase_M54"/>
    <property type="match status" value="1"/>
</dbReference>
<evidence type="ECO:0000256" key="4">
    <source>
        <dbReference type="ARBA" id="ARBA00022801"/>
    </source>
</evidence>
<keyword evidence="3" id="KW-0479">Metal-binding</keyword>
<dbReference type="HAMAP" id="MF_01842">
    <property type="entry name" value="Archaemetzincin"/>
    <property type="match status" value="1"/>
</dbReference>
<dbReference type="RefSeq" id="WP_219428855.1">
    <property type="nucleotide sequence ID" value="NZ_OBEI01000002.1"/>
</dbReference>
<dbReference type="PANTHER" id="PTHR15910:SF1">
    <property type="entry name" value="ARCHAEMETZINCIN-2"/>
    <property type="match status" value="1"/>
</dbReference>
<evidence type="ECO:0000256" key="2">
    <source>
        <dbReference type="ARBA" id="ARBA00022670"/>
    </source>
</evidence>
<dbReference type="Gene3D" id="3.40.390.10">
    <property type="entry name" value="Collagenase (Catalytic Domain)"/>
    <property type="match status" value="1"/>
</dbReference>
<dbReference type="PIRSF" id="PIRSF005785">
    <property type="entry name" value="Zn-prot_arch"/>
    <property type="match status" value="1"/>
</dbReference>
<reference evidence="8" key="1">
    <citation type="submission" date="2017-09" db="EMBL/GenBank/DDBJ databases">
        <authorList>
            <person name="Varghese N."/>
            <person name="Submissions S."/>
        </authorList>
    </citation>
    <scope>NUCLEOTIDE SEQUENCE [LARGE SCALE GENOMIC DNA]</scope>
    <source>
        <strain evidence="8">DSM 15103</strain>
    </source>
</reference>
<dbReference type="GO" id="GO:0006508">
    <property type="term" value="P:proteolysis"/>
    <property type="evidence" value="ECO:0007669"/>
    <property type="project" value="UniProtKB-KW"/>
</dbReference>
<accession>A0A285NC77</accession>
<dbReference type="InterPro" id="IPR012962">
    <property type="entry name" value="Pept_M54_archaemetzincn"/>
</dbReference>
<dbReference type="InterPro" id="IPR024079">
    <property type="entry name" value="MetalloPept_cat_dom_sf"/>
</dbReference>
<dbReference type="PANTHER" id="PTHR15910">
    <property type="entry name" value="ARCHAEMETZINCIN"/>
    <property type="match status" value="1"/>
</dbReference>
<keyword evidence="2" id="KW-0645">Protease</keyword>
<dbReference type="InterPro" id="IPR012091">
    <property type="entry name" value="Pept_M54_archaemetzncn_arc/bac"/>
</dbReference>
<keyword evidence="4" id="KW-0378">Hydrolase</keyword>
<evidence type="ECO:0000256" key="1">
    <source>
        <dbReference type="ARBA" id="ARBA00001947"/>
    </source>
</evidence>
<proteinExistence type="inferred from homology"/>
<keyword evidence="6" id="KW-0482">Metalloprotease</keyword>
<keyword evidence="5" id="KW-0862">Zinc</keyword>
<sequence>MNIRFIRLQPYSPEDNIDKNLLTGRLVEIFKTPVMWNSPVMIPQIAFDNYRNQYLGSYFLKDLLKFKKDNEIILGIVSKDLYEPELNFVFGVASPLTKTAVISTYRLHNSFYGIPENYEIFMDRVTKEAVHEIGHTLGLGHCPNPECVMHFSNSIEDTDRKSYYFCPSCYKKVLSSLGL</sequence>
<dbReference type="NCBIfam" id="NF033823">
    <property type="entry name" value="archmetzin"/>
    <property type="match status" value="1"/>
</dbReference>
<evidence type="ECO:0000313" key="8">
    <source>
        <dbReference type="Proteomes" id="UP000219036"/>
    </source>
</evidence>
<evidence type="ECO:0000256" key="6">
    <source>
        <dbReference type="ARBA" id="ARBA00023049"/>
    </source>
</evidence>
<dbReference type="EMBL" id="OBEI01000002">
    <property type="protein sequence ID" value="SNZ06888.1"/>
    <property type="molecule type" value="Genomic_DNA"/>
</dbReference>